<dbReference type="CDD" id="cd12311">
    <property type="entry name" value="RRM_SRSF2_SRSF8"/>
    <property type="match status" value="1"/>
</dbReference>
<dbReference type="OrthoDB" id="8093034at2759"/>
<evidence type="ECO:0000256" key="2">
    <source>
        <dbReference type="ARBA" id="ARBA00022664"/>
    </source>
</evidence>
<dbReference type="SMART" id="SM00360">
    <property type="entry name" value="RRM"/>
    <property type="match status" value="1"/>
</dbReference>
<proteinExistence type="predicted"/>
<reference evidence="8 9" key="1">
    <citation type="journal article" date="2013" name="Curr. Biol.">
        <title>The Genome of the Foraminiferan Reticulomyxa filosa.</title>
        <authorList>
            <person name="Glockner G."/>
            <person name="Hulsmann N."/>
            <person name="Schleicher M."/>
            <person name="Noegel A.A."/>
            <person name="Eichinger L."/>
            <person name="Gallinger C."/>
            <person name="Pawlowski J."/>
            <person name="Sierra R."/>
            <person name="Euteneuer U."/>
            <person name="Pillet L."/>
            <person name="Moustafa A."/>
            <person name="Platzer M."/>
            <person name="Groth M."/>
            <person name="Szafranski K."/>
            <person name="Schliwa M."/>
        </authorList>
    </citation>
    <scope>NUCLEOTIDE SEQUENCE [LARGE SCALE GENOMIC DNA]</scope>
</reference>
<evidence type="ECO:0000313" key="8">
    <source>
        <dbReference type="EMBL" id="ETO21247.1"/>
    </source>
</evidence>
<dbReference type="InterPro" id="IPR012677">
    <property type="entry name" value="Nucleotide-bd_a/b_plait_sf"/>
</dbReference>
<keyword evidence="3 6" id="KW-0694">RNA-binding</keyword>
<evidence type="ECO:0000259" key="7">
    <source>
        <dbReference type="PROSITE" id="PS50102"/>
    </source>
</evidence>
<dbReference type="EMBL" id="ASPP01011814">
    <property type="protein sequence ID" value="ETO21247.1"/>
    <property type="molecule type" value="Genomic_DNA"/>
</dbReference>
<dbReference type="Gene3D" id="3.30.70.330">
    <property type="match status" value="1"/>
</dbReference>
<gene>
    <name evidence="8" type="ORF">RFI_15956</name>
</gene>
<dbReference type="GO" id="GO:0006397">
    <property type="term" value="P:mRNA processing"/>
    <property type="evidence" value="ECO:0007669"/>
    <property type="project" value="UniProtKB-KW"/>
</dbReference>
<keyword evidence="9" id="KW-1185">Reference proteome</keyword>
<feature type="domain" description="RRM" evidence="7">
    <location>
        <begin position="13"/>
        <end position="89"/>
    </location>
</feature>
<dbReference type="InterPro" id="IPR051106">
    <property type="entry name" value="RNA-bind/splicing_reg"/>
</dbReference>
<dbReference type="InterPro" id="IPR035979">
    <property type="entry name" value="RBD_domain_sf"/>
</dbReference>
<dbReference type="GO" id="GO:0008380">
    <property type="term" value="P:RNA splicing"/>
    <property type="evidence" value="ECO:0007669"/>
    <property type="project" value="UniProtKB-KW"/>
</dbReference>
<evidence type="ECO:0000256" key="1">
    <source>
        <dbReference type="ARBA" id="ARBA00004123"/>
    </source>
</evidence>
<sequence>MSYRKDIDLDKLFSVMVLNISYRTQKEDLHKSFDKFGKIADIYIPKDIHGESRGFGFVRYYDSADAEDALAMDGSSVDGRRVGVQMAKYEGEKGAEEQEGEKKGKMIGRIFLLFFCGYPVKTTKSHFCAPCGSFAFALSLCLPEYNKPYIWVPLAGQKGRKCPAMPFFCVDLVVAENQENFLINYG</sequence>
<evidence type="ECO:0000313" key="9">
    <source>
        <dbReference type="Proteomes" id="UP000023152"/>
    </source>
</evidence>
<protein>
    <submittedName>
        <fullName evidence="8">Splicing factor, arginine/serine-rich 2-like protein</fullName>
    </submittedName>
</protein>
<comment type="caution">
    <text evidence="8">The sequence shown here is derived from an EMBL/GenBank/DDBJ whole genome shotgun (WGS) entry which is preliminary data.</text>
</comment>
<keyword evidence="2" id="KW-0507">mRNA processing</keyword>
<dbReference type="PANTHER" id="PTHR48028">
    <property type="entry name" value="GLYCINE-RICH RNA-BINDING PROTEIN RZ1A"/>
    <property type="match status" value="1"/>
</dbReference>
<dbReference type="InterPro" id="IPR000504">
    <property type="entry name" value="RRM_dom"/>
</dbReference>
<dbReference type="Proteomes" id="UP000023152">
    <property type="component" value="Unassembled WGS sequence"/>
</dbReference>
<evidence type="ECO:0000256" key="6">
    <source>
        <dbReference type="PROSITE-ProRule" id="PRU00176"/>
    </source>
</evidence>
<dbReference type="Pfam" id="PF00076">
    <property type="entry name" value="RRM_1"/>
    <property type="match status" value="1"/>
</dbReference>
<dbReference type="GO" id="GO:0003723">
    <property type="term" value="F:RNA binding"/>
    <property type="evidence" value="ECO:0007669"/>
    <property type="project" value="UniProtKB-UniRule"/>
</dbReference>
<name>X6N7F8_RETFI</name>
<accession>X6N7F8</accession>
<dbReference type="PROSITE" id="PS50102">
    <property type="entry name" value="RRM"/>
    <property type="match status" value="1"/>
</dbReference>
<comment type="subcellular location">
    <subcellularLocation>
        <location evidence="1">Nucleus</location>
    </subcellularLocation>
</comment>
<organism evidence="8 9">
    <name type="scientific">Reticulomyxa filosa</name>
    <dbReference type="NCBI Taxonomy" id="46433"/>
    <lineage>
        <taxon>Eukaryota</taxon>
        <taxon>Sar</taxon>
        <taxon>Rhizaria</taxon>
        <taxon>Retaria</taxon>
        <taxon>Foraminifera</taxon>
        <taxon>Monothalamids</taxon>
        <taxon>Reticulomyxidae</taxon>
        <taxon>Reticulomyxa</taxon>
    </lineage>
</organism>
<dbReference type="PANTHER" id="PTHR48028:SF4">
    <property type="entry name" value="SC35-LIKE SPLICING FACTOR"/>
    <property type="match status" value="1"/>
</dbReference>
<evidence type="ECO:0000256" key="5">
    <source>
        <dbReference type="ARBA" id="ARBA00023242"/>
    </source>
</evidence>
<keyword evidence="5" id="KW-0539">Nucleus</keyword>
<keyword evidence="4" id="KW-0508">mRNA splicing</keyword>
<dbReference type="AlphaFoldDB" id="X6N7F8"/>
<evidence type="ECO:0000256" key="4">
    <source>
        <dbReference type="ARBA" id="ARBA00023187"/>
    </source>
</evidence>
<evidence type="ECO:0000256" key="3">
    <source>
        <dbReference type="ARBA" id="ARBA00022884"/>
    </source>
</evidence>
<dbReference type="SUPFAM" id="SSF54928">
    <property type="entry name" value="RNA-binding domain, RBD"/>
    <property type="match status" value="1"/>
</dbReference>
<dbReference type="GO" id="GO:0005634">
    <property type="term" value="C:nucleus"/>
    <property type="evidence" value="ECO:0007669"/>
    <property type="project" value="UniProtKB-SubCell"/>
</dbReference>